<protein>
    <recommendedName>
        <fullName evidence="18">Bifunctional protein GlmU</fullName>
    </recommendedName>
    <domain>
        <recommendedName>
            <fullName evidence="18">UDP-N-acetylglucosamine pyrophosphorylase</fullName>
            <ecNumber evidence="18">2.7.7.23</ecNumber>
        </recommendedName>
        <alternativeName>
            <fullName evidence="18">N-acetylglucosamine-1-phosphate uridyltransferase</fullName>
        </alternativeName>
    </domain>
    <domain>
        <recommendedName>
            <fullName evidence="18">Glucosamine-1-phosphate N-acetyltransferase</fullName>
            <ecNumber evidence="18">2.3.1.157</ecNumber>
        </recommendedName>
    </domain>
</protein>
<feature type="binding site" evidence="18">
    <location>
        <position position="155"/>
    </location>
    <ligand>
        <name>UDP-N-acetyl-alpha-D-glucosamine</name>
        <dbReference type="ChEBI" id="CHEBI:57705"/>
    </ligand>
</feature>
<evidence type="ECO:0000256" key="9">
    <source>
        <dbReference type="ARBA" id="ARBA00022842"/>
    </source>
</evidence>
<feature type="binding site" evidence="18">
    <location>
        <begin position="385"/>
        <end position="386"/>
    </location>
    <ligand>
        <name>acetyl-CoA</name>
        <dbReference type="ChEBI" id="CHEBI:57288"/>
    </ligand>
</feature>
<dbReference type="EC" id="2.3.1.157" evidence="18"/>
<dbReference type="InterPro" id="IPR011004">
    <property type="entry name" value="Trimer_LpxA-like_sf"/>
</dbReference>
<dbReference type="InterPro" id="IPR025877">
    <property type="entry name" value="MobA-like_NTP_Trfase"/>
</dbReference>
<evidence type="ECO:0000256" key="4">
    <source>
        <dbReference type="ARBA" id="ARBA00022490"/>
    </source>
</evidence>
<feature type="region of interest" description="N-acetyltransferase" evidence="18">
    <location>
        <begin position="251"/>
        <end position="463"/>
    </location>
</feature>
<dbReference type="InterPro" id="IPR038009">
    <property type="entry name" value="GlmU_C_LbH"/>
</dbReference>
<keyword evidence="10 18" id="KW-0133">Cell shape</keyword>
<comment type="catalytic activity">
    <reaction evidence="16 18">
        <text>N-acetyl-alpha-D-glucosamine 1-phosphate + UTP + H(+) = UDP-N-acetyl-alpha-D-glucosamine + diphosphate</text>
        <dbReference type="Rhea" id="RHEA:13509"/>
        <dbReference type="ChEBI" id="CHEBI:15378"/>
        <dbReference type="ChEBI" id="CHEBI:33019"/>
        <dbReference type="ChEBI" id="CHEBI:46398"/>
        <dbReference type="ChEBI" id="CHEBI:57705"/>
        <dbReference type="ChEBI" id="CHEBI:57776"/>
        <dbReference type="EC" id="2.7.7.23"/>
    </reaction>
</comment>
<dbReference type="KEGG" id="cmic:caldi_30990"/>
<comment type="function">
    <text evidence="17 18">Catalyzes the last two sequential reactions in the de novo biosynthetic pathway for UDP-N-acetylglucosamine (UDP-GlcNAc). The C-terminal domain catalyzes the transfer of acetyl group from acetyl coenzyme A to glucosamine-1-phosphate (GlcN-1-P) to produce N-acetylglucosamine-1-phosphate (GlcNAc-1-P), which is converted into UDP-GlcNAc by the transfer of uridine 5-monophosphate (from uridine 5-triphosphate), a reaction catalyzed by the N-terminal domain.</text>
</comment>
<dbReference type="NCBIfam" id="NF010934">
    <property type="entry name" value="PRK14354.1"/>
    <property type="match status" value="1"/>
</dbReference>
<evidence type="ECO:0000259" key="19">
    <source>
        <dbReference type="Pfam" id="PF12804"/>
    </source>
</evidence>
<evidence type="ECO:0000256" key="8">
    <source>
        <dbReference type="ARBA" id="ARBA00022737"/>
    </source>
</evidence>
<evidence type="ECO:0000256" key="12">
    <source>
        <dbReference type="ARBA" id="ARBA00023268"/>
    </source>
</evidence>
<comment type="similarity">
    <text evidence="2 18">In the C-terminal section; belongs to the transferase hexapeptide repeat family.</text>
</comment>
<sequence>MSGVSAVILAAGLGTRMRSRLPKVLHPVGGRPMVGHVVEHCRQAGVDRVIVVVGAGREQVQAYLGDSVAYAVQEEQLGTAHALLQAEPLLDGARGDLLVLYGDTPLLRPEVVKRLLEAHRESGASATVLTAHVQDPGSFGRVIRGPDGTLARIVEFKDATPEERAVREINAGVYCFRLEGFFQHLRRVPRGPQGEFYLPDVLPLLMAAGGRVEAVAAAEEEDVLAPNDRRQLAQAEAILRRRVLDRLMESGVTVVDPATTWVSAEAEVGPDTVLLPFTFLEGRTRVGRDCVIGPGSRVVDSTIGDRSRVEFSVVESSRIAEDVRIGPYAHVRPGCEIGPGVELGNYAEVKKARLGPRVKMHHHGYLGDVEVGEAANIGAGVITSNYDGVNKFRTVIGPGAFVGTNVNLVAPLTVGEGAYVAAGSTVNQDVPPGALAIARARQENKEGYAARIRARARVRKEPG</sequence>
<dbReference type="PROSITE" id="PS00101">
    <property type="entry name" value="HEXAPEP_TRANSFERASES"/>
    <property type="match status" value="1"/>
</dbReference>
<keyword evidence="4 18" id="KW-0963">Cytoplasm</keyword>
<evidence type="ECO:0000256" key="17">
    <source>
        <dbReference type="ARBA" id="ARBA00049628"/>
    </source>
</evidence>
<proteinExistence type="inferred from homology"/>
<dbReference type="InterPro" id="IPR005882">
    <property type="entry name" value="Bifunctional_GlmU"/>
</dbReference>
<dbReference type="GO" id="GO:0071555">
    <property type="term" value="P:cell wall organization"/>
    <property type="evidence" value="ECO:0007669"/>
    <property type="project" value="UniProtKB-KW"/>
</dbReference>
<evidence type="ECO:0000256" key="2">
    <source>
        <dbReference type="ARBA" id="ARBA00007707"/>
    </source>
</evidence>
<feature type="domain" description="MobA-like NTP transferase" evidence="19">
    <location>
        <begin position="6"/>
        <end position="133"/>
    </location>
</feature>
<keyword evidence="11 18" id="KW-0573">Peptidoglycan synthesis</keyword>
<keyword evidence="7 18" id="KW-0479">Metal-binding</keyword>
<comment type="pathway">
    <text evidence="18">Nucleotide-sugar biosynthesis; UDP-N-acetyl-alpha-D-glucosamine biosynthesis; N-acetyl-alpha-D-glucosamine 1-phosphate from alpha-D-glucosamine 6-phosphate (route II): step 2/2.</text>
</comment>
<feature type="binding site" evidence="18">
    <location>
        <position position="227"/>
    </location>
    <ligand>
        <name>Mg(2+)</name>
        <dbReference type="ChEBI" id="CHEBI:18420"/>
    </ligand>
</feature>
<dbReference type="GO" id="GO:0016020">
    <property type="term" value="C:membrane"/>
    <property type="evidence" value="ECO:0007669"/>
    <property type="project" value="GOC"/>
</dbReference>
<dbReference type="GO" id="GO:0006048">
    <property type="term" value="P:UDP-N-acetylglucosamine biosynthetic process"/>
    <property type="evidence" value="ECO:0007669"/>
    <property type="project" value="InterPro"/>
</dbReference>
<evidence type="ECO:0000256" key="13">
    <source>
        <dbReference type="ARBA" id="ARBA00023315"/>
    </source>
</evidence>
<keyword evidence="9 18" id="KW-0460">Magnesium</keyword>
<keyword evidence="5 18" id="KW-0808">Transferase</keyword>
<feature type="binding site" evidence="18">
    <location>
        <begin position="9"/>
        <end position="12"/>
    </location>
    <ligand>
        <name>UDP-N-acetyl-alpha-D-glucosamine</name>
        <dbReference type="ChEBI" id="CHEBI:57705"/>
    </ligand>
</feature>
<comment type="pathway">
    <text evidence="18">Nucleotide-sugar biosynthesis; UDP-N-acetyl-alpha-D-glucosamine biosynthesis; UDP-N-acetyl-alpha-D-glucosamine from N-acetyl-alpha-D-glucosamine 1-phosphate: step 1/1.</text>
</comment>
<dbReference type="InterPro" id="IPR018357">
    <property type="entry name" value="Hexapep_transf_CS"/>
</dbReference>
<comment type="similarity">
    <text evidence="3 18">In the N-terminal section; belongs to the N-acetylglucosamine-1-phosphate uridyltransferase family.</text>
</comment>
<feature type="active site" description="Proton acceptor" evidence="18">
    <location>
        <position position="362"/>
    </location>
</feature>
<dbReference type="SUPFAM" id="SSF51161">
    <property type="entry name" value="Trimeric LpxA-like enzymes"/>
    <property type="match status" value="1"/>
</dbReference>
<evidence type="ECO:0000256" key="15">
    <source>
        <dbReference type="ARBA" id="ARBA00048247"/>
    </source>
</evidence>
<evidence type="ECO:0000256" key="5">
    <source>
        <dbReference type="ARBA" id="ARBA00022679"/>
    </source>
</evidence>
<dbReference type="EC" id="2.7.7.23" evidence="18"/>
<dbReference type="NCBIfam" id="TIGR01173">
    <property type="entry name" value="glmU"/>
    <property type="match status" value="1"/>
</dbReference>
<evidence type="ECO:0000256" key="18">
    <source>
        <dbReference type="HAMAP-Rule" id="MF_01631"/>
    </source>
</evidence>
<feature type="binding site" evidence="18">
    <location>
        <position position="365"/>
    </location>
    <ligand>
        <name>UDP-N-acetyl-alpha-D-glucosamine</name>
        <dbReference type="ChEBI" id="CHEBI:57705"/>
    </ligand>
</feature>
<dbReference type="InterPro" id="IPR001451">
    <property type="entry name" value="Hexapep"/>
</dbReference>
<gene>
    <name evidence="18 20" type="primary">glmU</name>
    <name evidence="20" type="ORF">caldi_30990</name>
</gene>
<dbReference type="CDD" id="cd02540">
    <property type="entry name" value="GT2_GlmU_N_bac"/>
    <property type="match status" value="1"/>
</dbReference>
<dbReference type="RefSeq" id="WP_264842620.1">
    <property type="nucleotide sequence ID" value="NZ_AP025628.1"/>
</dbReference>
<dbReference type="GO" id="GO:0005737">
    <property type="term" value="C:cytoplasm"/>
    <property type="evidence" value="ECO:0007669"/>
    <property type="project" value="UniProtKB-SubCell"/>
</dbReference>
<comment type="subcellular location">
    <subcellularLocation>
        <location evidence="1 18">Cytoplasm</location>
    </subcellularLocation>
</comment>
<evidence type="ECO:0000256" key="1">
    <source>
        <dbReference type="ARBA" id="ARBA00004496"/>
    </source>
</evidence>
<feature type="binding site" evidence="18">
    <location>
        <position position="73"/>
    </location>
    <ligand>
        <name>UDP-N-acetyl-alpha-D-glucosamine</name>
        <dbReference type="ChEBI" id="CHEBI:57705"/>
    </ligand>
</feature>
<feature type="region of interest" description="Linker" evidence="18">
    <location>
        <begin position="230"/>
        <end position="250"/>
    </location>
</feature>
<feature type="binding site" evidence="18">
    <location>
        <begin position="101"/>
        <end position="103"/>
    </location>
    <ligand>
        <name>UDP-N-acetyl-alpha-D-glucosamine</name>
        <dbReference type="ChEBI" id="CHEBI:57705"/>
    </ligand>
</feature>
<feature type="binding site" evidence="18">
    <location>
        <position position="103"/>
    </location>
    <ligand>
        <name>Mg(2+)</name>
        <dbReference type="ChEBI" id="CHEBI:18420"/>
    </ligand>
</feature>
<evidence type="ECO:0000313" key="20">
    <source>
        <dbReference type="EMBL" id="BDG62009.1"/>
    </source>
</evidence>
<keyword evidence="6 18" id="KW-0548">Nucleotidyltransferase</keyword>
<dbReference type="PANTHER" id="PTHR43584">
    <property type="entry name" value="NUCLEOTIDYL TRANSFERASE"/>
    <property type="match status" value="1"/>
</dbReference>
<evidence type="ECO:0000256" key="16">
    <source>
        <dbReference type="ARBA" id="ARBA00048493"/>
    </source>
</evidence>
<dbReference type="Proteomes" id="UP001163687">
    <property type="component" value="Chromosome"/>
</dbReference>
<dbReference type="GO" id="GO:0009245">
    <property type="term" value="P:lipid A biosynthetic process"/>
    <property type="evidence" value="ECO:0007669"/>
    <property type="project" value="UniProtKB-UniRule"/>
</dbReference>
<feature type="binding site" evidence="18">
    <location>
        <position position="332"/>
    </location>
    <ligand>
        <name>UDP-N-acetyl-alpha-D-glucosamine</name>
        <dbReference type="ChEBI" id="CHEBI:57705"/>
    </ligand>
</feature>
<dbReference type="GO" id="GO:0008360">
    <property type="term" value="P:regulation of cell shape"/>
    <property type="evidence" value="ECO:0007669"/>
    <property type="project" value="UniProtKB-KW"/>
</dbReference>
<dbReference type="InterPro" id="IPR029044">
    <property type="entry name" value="Nucleotide-diphossugar_trans"/>
</dbReference>
<comment type="caution">
    <text evidence="18">Lacks conserved residue(s) required for the propagation of feature annotation.</text>
</comment>
<feature type="region of interest" description="Pyrophosphorylase" evidence="18">
    <location>
        <begin position="1"/>
        <end position="229"/>
    </location>
</feature>
<evidence type="ECO:0000256" key="6">
    <source>
        <dbReference type="ARBA" id="ARBA00022695"/>
    </source>
</evidence>
<dbReference type="Pfam" id="PF00132">
    <property type="entry name" value="Hexapep"/>
    <property type="match status" value="1"/>
</dbReference>
<feature type="binding site" evidence="18">
    <location>
        <position position="140"/>
    </location>
    <ligand>
        <name>UDP-N-acetyl-alpha-D-glucosamine</name>
        <dbReference type="ChEBI" id="CHEBI:57705"/>
    </ligand>
</feature>
<dbReference type="Pfam" id="PF12804">
    <property type="entry name" value="NTP_transf_3"/>
    <property type="match status" value="1"/>
</dbReference>
<evidence type="ECO:0000256" key="11">
    <source>
        <dbReference type="ARBA" id="ARBA00022984"/>
    </source>
</evidence>
<feature type="binding site" evidence="18">
    <location>
        <position position="23"/>
    </location>
    <ligand>
        <name>UDP-N-acetyl-alpha-D-glucosamine</name>
        <dbReference type="ChEBI" id="CHEBI:57705"/>
    </ligand>
</feature>
<evidence type="ECO:0000313" key="21">
    <source>
        <dbReference type="Proteomes" id="UP001163687"/>
    </source>
</evidence>
<comment type="pathway">
    <text evidence="18">Bacterial outer membrane biogenesis; LPS lipid A biosynthesis.</text>
</comment>
<dbReference type="HAMAP" id="MF_01631">
    <property type="entry name" value="GlmU"/>
    <property type="match status" value="1"/>
</dbReference>
<dbReference type="PANTHER" id="PTHR43584:SF3">
    <property type="entry name" value="BIFUNCTIONAL PROTEIN GLMU"/>
    <property type="match status" value="1"/>
</dbReference>
<comment type="catalytic activity">
    <reaction evidence="15 18">
        <text>alpha-D-glucosamine 1-phosphate + acetyl-CoA = N-acetyl-alpha-D-glucosamine 1-phosphate + CoA + H(+)</text>
        <dbReference type="Rhea" id="RHEA:13725"/>
        <dbReference type="ChEBI" id="CHEBI:15378"/>
        <dbReference type="ChEBI" id="CHEBI:57287"/>
        <dbReference type="ChEBI" id="CHEBI:57288"/>
        <dbReference type="ChEBI" id="CHEBI:57776"/>
        <dbReference type="ChEBI" id="CHEBI:58516"/>
        <dbReference type="EC" id="2.3.1.157"/>
    </reaction>
</comment>
<dbReference type="GO" id="GO:0003977">
    <property type="term" value="F:UDP-N-acetylglucosamine diphosphorylase activity"/>
    <property type="evidence" value="ECO:0007669"/>
    <property type="project" value="UniProtKB-UniRule"/>
</dbReference>
<feature type="binding site" evidence="18">
    <location>
        <position position="439"/>
    </location>
    <ligand>
        <name>acetyl-CoA</name>
        <dbReference type="ChEBI" id="CHEBI:57288"/>
    </ligand>
</feature>
<dbReference type="GO" id="GO:0000902">
    <property type="term" value="P:cell morphogenesis"/>
    <property type="evidence" value="ECO:0007669"/>
    <property type="project" value="UniProtKB-UniRule"/>
</dbReference>
<dbReference type="Gene3D" id="2.160.10.10">
    <property type="entry name" value="Hexapeptide repeat proteins"/>
    <property type="match status" value="1"/>
</dbReference>
<feature type="binding site" evidence="18">
    <location>
        <position position="379"/>
    </location>
    <ligand>
        <name>acetyl-CoA</name>
        <dbReference type="ChEBI" id="CHEBI:57288"/>
    </ligand>
</feature>
<comment type="subunit">
    <text evidence="18">Homotrimer.</text>
</comment>
<keyword evidence="21" id="KW-1185">Reference proteome</keyword>
<dbReference type="GO" id="GO:0009252">
    <property type="term" value="P:peptidoglycan biosynthetic process"/>
    <property type="evidence" value="ECO:0007669"/>
    <property type="project" value="UniProtKB-UniRule"/>
</dbReference>
<evidence type="ECO:0000256" key="10">
    <source>
        <dbReference type="ARBA" id="ARBA00022960"/>
    </source>
</evidence>
<feature type="binding site" evidence="18">
    <location>
        <position position="170"/>
    </location>
    <ligand>
        <name>UDP-N-acetyl-alpha-D-glucosamine</name>
        <dbReference type="ChEBI" id="CHEBI:57705"/>
    </ligand>
</feature>
<comment type="cofactor">
    <cofactor evidence="18">
        <name>Mg(2+)</name>
        <dbReference type="ChEBI" id="CHEBI:18420"/>
    </cofactor>
    <text evidence="18">Binds 1 Mg(2+) ion per subunit.</text>
</comment>
<dbReference type="GO" id="GO:0019134">
    <property type="term" value="F:glucosamine-1-phosphate N-acetyltransferase activity"/>
    <property type="evidence" value="ECO:0007669"/>
    <property type="project" value="UniProtKB-UniRule"/>
</dbReference>
<accession>A0AA35CME7</accession>
<feature type="binding site" evidence="18">
    <location>
        <position position="227"/>
    </location>
    <ligand>
        <name>UDP-N-acetyl-alpha-D-glucosamine</name>
        <dbReference type="ChEBI" id="CHEBI:57705"/>
    </ligand>
</feature>
<feature type="binding site" evidence="18">
    <location>
        <position position="376"/>
    </location>
    <ligand>
        <name>UDP-N-acetyl-alpha-D-glucosamine</name>
        <dbReference type="ChEBI" id="CHEBI:57705"/>
    </ligand>
</feature>
<organism evidence="20 21">
    <name type="scientific">Caldinitratiruptor microaerophilus</name>
    <dbReference type="NCBI Taxonomy" id="671077"/>
    <lineage>
        <taxon>Bacteria</taxon>
        <taxon>Bacillati</taxon>
        <taxon>Bacillota</taxon>
        <taxon>Clostridia</taxon>
        <taxon>Eubacteriales</taxon>
        <taxon>Symbiobacteriaceae</taxon>
        <taxon>Caldinitratiruptor</taxon>
    </lineage>
</organism>
<feature type="binding site" evidence="18">
    <location>
        <position position="350"/>
    </location>
    <ligand>
        <name>UDP-N-acetyl-alpha-D-glucosamine</name>
        <dbReference type="ChEBI" id="CHEBI:57705"/>
    </ligand>
</feature>
<keyword evidence="12 18" id="KW-0511">Multifunctional enzyme</keyword>
<dbReference type="EMBL" id="AP025628">
    <property type="protein sequence ID" value="BDG62009.1"/>
    <property type="molecule type" value="Genomic_DNA"/>
</dbReference>
<dbReference type="Gene3D" id="3.90.550.10">
    <property type="entry name" value="Spore Coat Polysaccharide Biosynthesis Protein SpsA, Chain A"/>
    <property type="match status" value="1"/>
</dbReference>
<dbReference type="InterPro" id="IPR050065">
    <property type="entry name" value="GlmU-like"/>
</dbReference>
<dbReference type="GO" id="GO:0000287">
    <property type="term" value="F:magnesium ion binding"/>
    <property type="evidence" value="ECO:0007669"/>
    <property type="project" value="UniProtKB-UniRule"/>
</dbReference>
<dbReference type="CDD" id="cd03353">
    <property type="entry name" value="LbH_GlmU_C"/>
    <property type="match status" value="1"/>
</dbReference>
<keyword evidence="14 18" id="KW-0961">Cell wall biogenesis/degradation</keyword>
<dbReference type="AlphaFoldDB" id="A0AA35CME7"/>
<reference evidence="20" key="1">
    <citation type="submission" date="2022-03" db="EMBL/GenBank/DDBJ databases">
        <title>Complete genome sequence of Caldinitratiruptor microaerophilus.</title>
        <authorList>
            <person name="Mukaiyama R."/>
            <person name="Nishiyama T."/>
            <person name="Ueda K."/>
        </authorList>
    </citation>
    <scope>NUCLEOTIDE SEQUENCE</scope>
    <source>
        <strain evidence="20">JCM 16183</strain>
    </source>
</reference>
<keyword evidence="8 18" id="KW-0677">Repeat</keyword>
<evidence type="ECO:0000256" key="3">
    <source>
        <dbReference type="ARBA" id="ARBA00007947"/>
    </source>
</evidence>
<feature type="binding site" evidence="18">
    <location>
        <position position="422"/>
    </location>
    <ligand>
        <name>acetyl-CoA</name>
        <dbReference type="ChEBI" id="CHEBI:57288"/>
    </ligand>
</feature>
<dbReference type="SUPFAM" id="SSF53448">
    <property type="entry name" value="Nucleotide-diphospho-sugar transferases"/>
    <property type="match status" value="1"/>
</dbReference>
<feature type="binding site" evidence="18">
    <location>
        <begin position="78"/>
        <end position="79"/>
    </location>
    <ligand>
        <name>UDP-N-acetyl-alpha-D-glucosamine</name>
        <dbReference type="ChEBI" id="CHEBI:57705"/>
    </ligand>
</feature>
<keyword evidence="13 18" id="KW-0012">Acyltransferase</keyword>
<evidence type="ECO:0000256" key="14">
    <source>
        <dbReference type="ARBA" id="ARBA00023316"/>
    </source>
</evidence>
<name>A0AA35CME7_9FIRM</name>
<evidence type="ECO:0000256" key="7">
    <source>
        <dbReference type="ARBA" id="ARBA00022723"/>
    </source>
</evidence>